<feature type="compositionally biased region" description="Basic residues" evidence="8">
    <location>
        <begin position="42"/>
        <end position="59"/>
    </location>
</feature>
<dbReference type="PROSITE" id="PS51194">
    <property type="entry name" value="HELICASE_CTER"/>
    <property type="match status" value="1"/>
</dbReference>
<organism evidence="11 12">
    <name type="scientific">Folsomia candida</name>
    <name type="common">Springtail</name>
    <dbReference type="NCBI Taxonomy" id="158441"/>
    <lineage>
        <taxon>Eukaryota</taxon>
        <taxon>Metazoa</taxon>
        <taxon>Ecdysozoa</taxon>
        <taxon>Arthropoda</taxon>
        <taxon>Hexapoda</taxon>
        <taxon>Collembola</taxon>
        <taxon>Entomobryomorpha</taxon>
        <taxon>Isotomoidea</taxon>
        <taxon>Isotomidae</taxon>
        <taxon>Proisotominae</taxon>
        <taxon>Folsomia</taxon>
    </lineage>
</organism>
<dbReference type="CDD" id="cd12091">
    <property type="entry name" value="FANCM_ID"/>
    <property type="match status" value="1"/>
</dbReference>
<evidence type="ECO:0000313" key="11">
    <source>
        <dbReference type="EMBL" id="OXA59957.1"/>
    </source>
</evidence>
<evidence type="ECO:0000256" key="2">
    <source>
        <dbReference type="ARBA" id="ARBA00009889"/>
    </source>
</evidence>
<dbReference type="Gene3D" id="3.40.50.300">
    <property type="entry name" value="P-loop containing nucleotide triphosphate hydrolases"/>
    <property type="match status" value="2"/>
</dbReference>
<keyword evidence="4" id="KW-0378">Hydrolase</keyword>
<feature type="compositionally biased region" description="Acidic residues" evidence="8">
    <location>
        <begin position="1420"/>
        <end position="1434"/>
    </location>
</feature>
<feature type="region of interest" description="Disordered" evidence="8">
    <location>
        <begin position="1420"/>
        <end position="1450"/>
    </location>
</feature>
<feature type="region of interest" description="Disordered" evidence="8">
    <location>
        <begin position="1010"/>
        <end position="1083"/>
    </location>
</feature>
<dbReference type="Gene3D" id="1.20.1320.20">
    <property type="entry name" value="hef helicase domain"/>
    <property type="match status" value="1"/>
</dbReference>
<keyword evidence="5" id="KW-0347">Helicase</keyword>
<protein>
    <submittedName>
        <fullName evidence="11">Fanconi anemia group M protein</fullName>
    </submittedName>
</protein>
<evidence type="ECO:0000256" key="8">
    <source>
        <dbReference type="SAM" id="MobiDB-lite"/>
    </source>
</evidence>
<evidence type="ECO:0000256" key="7">
    <source>
        <dbReference type="ARBA" id="ARBA00023242"/>
    </source>
</evidence>
<evidence type="ECO:0000256" key="4">
    <source>
        <dbReference type="ARBA" id="ARBA00022801"/>
    </source>
</evidence>
<feature type="domain" description="Helicase ATP-binding" evidence="9">
    <location>
        <begin position="131"/>
        <end position="299"/>
    </location>
</feature>
<feature type="compositionally biased region" description="Low complexity" evidence="8">
    <location>
        <begin position="1371"/>
        <end position="1385"/>
    </location>
</feature>
<evidence type="ECO:0000256" key="3">
    <source>
        <dbReference type="ARBA" id="ARBA00022741"/>
    </source>
</evidence>
<keyword evidence="3" id="KW-0547">Nucleotide-binding</keyword>
<evidence type="ECO:0000313" key="12">
    <source>
        <dbReference type="Proteomes" id="UP000198287"/>
    </source>
</evidence>
<feature type="compositionally biased region" description="Polar residues" evidence="8">
    <location>
        <begin position="1230"/>
        <end position="1261"/>
    </location>
</feature>
<feature type="compositionally biased region" description="Basic residues" evidence="8">
    <location>
        <begin position="720"/>
        <end position="737"/>
    </location>
</feature>
<dbReference type="GO" id="GO:0045003">
    <property type="term" value="P:double-strand break repair via synthesis-dependent strand annealing"/>
    <property type="evidence" value="ECO:0007669"/>
    <property type="project" value="TreeGrafter"/>
</dbReference>
<dbReference type="SMART" id="SM00487">
    <property type="entry name" value="DEXDc"/>
    <property type="match status" value="1"/>
</dbReference>
<dbReference type="PANTHER" id="PTHR14025:SF20">
    <property type="entry name" value="FANCONI ANEMIA GROUP M PROTEIN"/>
    <property type="match status" value="1"/>
</dbReference>
<evidence type="ECO:0000256" key="5">
    <source>
        <dbReference type="ARBA" id="ARBA00022806"/>
    </source>
</evidence>
<dbReference type="Pfam" id="PF00270">
    <property type="entry name" value="DEAD"/>
    <property type="match status" value="1"/>
</dbReference>
<proteinExistence type="inferred from homology"/>
<dbReference type="GO" id="GO:0000400">
    <property type="term" value="F:four-way junction DNA binding"/>
    <property type="evidence" value="ECO:0007669"/>
    <property type="project" value="TreeGrafter"/>
</dbReference>
<dbReference type="PANTHER" id="PTHR14025">
    <property type="entry name" value="FANCONI ANEMIA GROUP M FANCM FAMILY MEMBER"/>
    <property type="match status" value="1"/>
</dbReference>
<feature type="compositionally biased region" description="Polar residues" evidence="8">
    <location>
        <begin position="1270"/>
        <end position="1281"/>
    </location>
</feature>
<comment type="subcellular location">
    <subcellularLocation>
        <location evidence="1">Nucleus</location>
    </subcellularLocation>
</comment>
<dbReference type="InterPro" id="IPR001650">
    <property type="entry name" value="Helicase_C-like"/>
</dbReference>
<evidence type="ECO:0000256" key="1">
    <source>
        <dbReference type="ARBA" id="ARBA00004123"/>
    </source>
</evidence>
<dbReference type="Pfam" id="PF00271">
    <property type="entry name" value="Helicase_C"/>
    <property type="match status" value="1"/>
</dbReference>
<sequence length="1581" mass="178056">MDNDCLGGGGRGGDGRGRGPRSASSSSRITMANNPTASTGGRRGRGSRGGRGGRGRGKSKLNASFRGQSYIDEEDEICQQALGQYELETSEISKALEKSEEASQLEGFDETAGEVWIYPTNKPIRDYQFEMVETALFHNTLVSLPTGLGKTFIAAVVMYNFQRWYPQGLIIFMAPTKPLVTQQMEACHNLVGIHPSKTIELTGQISPKKREELWKTKTVFFLTPQVMTSDLGRGFCPADKVRCIVVDEAHKALGQHAYAQAIQILLQTNTLFRVLALSATPGSDLIAVQQVFKNLLISRVELRSENSPDVLPYVHNRNVEPIVVSLDNYLSSIYQTVLEYLQVYTGKLLKNKALYGSDGYCFTQFQLVKSRAAFREKIAQTVPNYLKGYIESDFATSITLSHSVDLLTSHGLRSFYIFLQGVLNKEKGNGQVVYELSKNTRLQDLLNEIKEKLNISPNSSLNTSNFFKTISKNESSTYETNDESGPENYLISHPKMGVLKDIVLSHFKKFESRNETTRIMIFSQYRDSVQEIGLMLNGLGPLVKPMVFIGQATTGTGGKGLKQKDQVQVVSQFRDGGYNILVATCVGEEGLDIGEVDLIICFDASKSPTRLVQRMGRTGRQRQGKIVFLLTEGKEEKNYNASLSLQSSISKNITDPNKLYPFLYKHSPRMVPRGVDPQCFKMDIILTSEQDNQIISNHCKQDEDFVEIDEYPDSAVNIKPKSKQTKKSMLPPKKKQKQPTPQSSLNVYPESKPFTLTQCFNDLFKKSKPSPPKLVNSPPPIITTTTIAIPSPEITNNDVMLIEDEDGLIPHHHQQYEPIDSFVLCDIFDVLDPSEMSSKPCLHIPTPPESEFEWLPEYNKMDPDSLLIPEYEMDFIVQKMESFRSIMFYLDECECGNINIDGVGRKMINNNDSPSYSPLPTQIDDLQDGGLVEKEEVDQFFNDDDQWLLNVGEDYTKEVDPVKNEETFSTEPKKKFVFKIKNNTPLPTPPPPESIEQTITIENHNLQSPLRSRSTGIQHSSPAAAPIITISDGEASSSTTSNDEEFKSPNWRKRLSLQYKHPTSPPPSSNGECNPVRTNNDDTWKEELPAKHSQSQQFKSQIDPELFKDDMLLFDDDVQDDFEPDFEERPLTPTIYENIASQQKCQLEPTVRQENKSTFYNTNFIAPPSPPSIFSKNRHFTKLVSKPVPKSDLISNTDSDDEILELLNLTQIEQSAYRKSQEKLPINDSYKLTMNNPPKFTFKKSTSESTLKPCSSTSNPPKINDWIDLTHTNRPKNTNKLPQPESKKRSQTIKNPLLRPSPLPSIAARIPLKVRPSKLQFQDEKADWSDDDDFRIPGNRSKATKQTNRNLIKSPSPTLLSNMTTNSDTFASSSPLRAIPSSSSRNLNPTFCDISPIASTKQRKKRRKIEINSFLQLEAEVSENDDDDDDDDDGLDRYDTSFVDSDDEDVLTDSQQARYLKSVKDIHPNPGVRVEAPLESNNGNDSILIGDMNYASDSFCVNNDSVEFADIGVFTQAMNVARQEVLNERPSSTKRRRTRRQARAHNYEFGNSKKISLNKPSSKARRRIIVNEESSDEDEQF</sequence>
<dbReference type="PROSITE" id="PS51192">
    <property type="entry name" value="HELICASE_ATP_BIND_1"/>
    <property type="match status" value="1"/>
</dbReference>
<name>A0A226ES22_FOLCA</name>
<feature type="compositionally biased region" description="Gly residues" evidence="8">
    <location>
        <begin position="1"/>
        <end position="12"/>
    </location>
</feature>
<feature type="region of interest" description="Disordered" evidence="8">
    <location>
        <begin position="1323"/>
        <end position="1390"/>
    </location>
</feature>
<evidence type="ECO:0000259" key="10">
    <source>
        <dbReference type="PROSITE" id="PS51194"/>
    </source>
</evidence>
<dbReference type="InterPro" id="IPR011545">
    <property type="entry name" value="DEAD/DEAH_box_helicase_dom"/>
</dbReference>
<keyword evidence="12" id="KW-1185">Reference proteome</keyword>
<reference evidence="11 12" key="1">
    <citation type="submission" date="2015-12" db="EMBL/GenBank/DDBJ databases">
        <title>The genome of Folsomia candida.</title>
        <authorList>
            <person name="Faddeeva A."/>
            <person name="Derks M.F."/>
            <person name="Anvar Y."/>
            <person name="Smit S."/>
            <person name="Van Straalen N."/>
            <person name="Roelofs D."/>
        </authorList>
    </citation>
    <scope>NUCLEOTIDE SEQUENCE [LARGE SCALE GENOMIC DNA]</scope>
    <source>
        <strain evidence="11 12">VU population</strain>
        <tissue evidence="11">Whole body</tissue>
    </source>
</reference>
<feature type="compositionally biased region" description="Polar residues" evidence="8">
    <location>
        <begin position="1010"/>
        <end position="1021"/>
    </location>
</feature>
<gene>
    <name evidence="11" type="ORF">Fcan01_05553</name>
</gene>
<feature type="compositionally biased region" description="Polar residues" evidence="8">
    <location>
        <begin position="1069"/>
        <end position="1078"/>
    </location>
</feature>
<dbReference type="GO" id="GO:0005634">
    <property type="term" value="C:nucleus"/>
    <property type="evidence" value="ECO:0007669"/>
    <property type="project" value="UniProtKB-SubCell"/>
</dbReference>
<dbReference type="FunFam" id="3.40.50.300:FF:000861">
    <property type="entry name" value="Fanconi anemia, complementation group M"/>
    <property type="match status" value="1"/>
</dbReference>
<dbReference type="CDD" id="cd18801">
    <property type="entry name" value="SF2_C_FANCM_Hef"/>
    <property type="match status" value="1"/>
</dbReference>
<dbReference type="InterPro" id="IPR039686">
    <property type="entry name" value="FANCM/Mph1-like_ID"/>
</dbReference>
<dbReference type="GO" id="GO:0036297">
    <property type="term" value="P:interstrand cross-link repair"/>
    <property type="evidence" value="ECO:0007669"/>
    <property type="project" value="TreeGrafter"/>
</dbReference>
<feature type="compositionally biased region" description="Polar residues" evidence="8">
    <location>
        <begin position="1344"/>
        <end position="1370"/>
    </location>
</feature>
<dbReference type="Proteomes" id="UP000198287">
    <property type="component" value="Unassembled WGS sequence"/>
</dbReference>
<dbReference type="OrthoDB" id="6513042at2759"/>
<feature type="region of interest" description="Disordered" evidence="8">
    <location>
        <begin position="1229"/>
        <end position="1304"/>
    </location>
</feature>
<feature type="compositionally biased region" description="Basic residues" evidence="8">
    <location>
        <begin position="1532"/>
        <end position="1543"/>
    </location>
</feature>
<dbReference type="EMBL" id="LNIX01000002">
    <property type="protein sequence ID" value="OXA59957.1"/>
    <property type="molecule type" value="Genomic_DNA"/>
</dbReference>
<dbReference type="InterPro" id="IPR027417">
    <property type="entry name" value="P-loop_NTPase"/>
</dbReference>
<feature type="compositionally biased region" description="Polar residues" evidence="8">
    <location>
        <begin position="29"/>
        <end position="39"/>
    </location>
</feature>
<dbReference type="GO" id="GO:0043138">
    <property type="term" value="F:3'-5' DNA helicase activity"/>
    <property type="evidence" value="ECO:0007669"/>
    <property type="project" value="InterPro"/>
</dbReference>
<feature type="domain" description="Helicase C-terminal" evidence="10">
    <location>
        <begin position="498"/>
        <end position="660"/>
    </location>
</feature>
<comment type="similarity">
    <text evidence="2">Belongs to the DEAD box helicase family. DEAH subfamily. FANCM sub-subfamily.</text>
</comment>
<dbReference type="InterPro" id="IPR014001">
    <property type="entry name" value="Helicase_ATP-bd"/>
</dbReference>
<dbReference type="InterPro" id="IPR044749">
    <property type="entry name" value="FANCM_DEXDc"/>
</dbReference>
<keyword evidence="7" id="KW-0539">Nucleus</keyword>
<dbReference type="GO" id="GO:0009378">
    <property type="term" value="F:four-way junction helicase activity"/>
    <property type="evidence" value="ECO:0007669"/>
    <property type="project" value="TreeGrafter"/>
</dbReference>
<evidence type="ECO:0000256" key="6">
    <source>
        <dbReference type="ARBA" id="ARBA00022840"/>
    </source>
</evidence>
<dbReference type="SUPFAM" id="SSF52540">
    <property type="entry name" value="P-loop containing nucleoside triphosphate hydrolases"/>
    <property type="match status" value="1"/>
</dbReference>
<dbReference type="SMART" id="SM00490">
    <property type="entry name" value="HELICc"/>
    <property type="match status" value="1"/>
</dbReference>
<feature type="region of interest" description="Disordered" evidence="8">
    <location>
        <begin position="1"/>
        <end position="65"/>
    </location>
</feature>
<accession>A0A226ES22</accession>
<keyword evidence="6" id="KW-0067">ATP-binding</keyword>
<evidence type="ECO:0000259" key="9">
    <source>
        <dbReference type="PROSITE" id="PS51192"/>
    </source>
</evidence>
<comment type="caution">
    <text evidence="11">The sequence shown here is derived from an EMBL/GenBank/DDBJ whole genome shotgun (WGS) entry which is preliminary data.</text>
</comment>
<dbReference type="STRING" id="158441.A0A226ES22"/>
<dbReference type="GO" id="GO:0016787">
    <property type="term" value="F:hydrolase activity"/>
    <property type="evidence" value="ECO:0007669"/>
    <property type="project" value="UniProtKB-KW"/>
</dbReference>
<dbReference type="GO" id="GO:0005524">
    <property type="term" value="F:ATP binding"/>
    <property type="evidence" value="ECO:0007669"/>
    <property type="project" value="UniProtKB-KW"/>
</dbReference>
<dbReference type="CDD" id="cd18033">
    <property type="entry name" value="DEXDc_FANCM"/>
    <property type="match status" value="1"/>
</dbReference>
<feature type="region of interest" description="Disordered" evidence="8">
    <location>
        <begin position="1525"/>
        <end position="1581"/>
    </location>
</feature>
<feature type="region of interest" description="Disordered" evidence="8">
    <location>
        <begin position="717"/>
        <end position="749"/>
    </location>
</feature>